<accession>A0A2G5F7G3</accession>
<dbReference type="InterPro" id="IPR046349">
    <property type="entry name" value="C1-like_sf"/>
</dbReference>
<dbReference type="InterPro" id="IPR004146">
    <property type="entry name" value="DC1"/>
</dbReference>
<name>A0A2G5F7G3_AQUCA</name>
<keyword evidence="4" id="KW-1185">Reference proteome</keyword>
<reference evidence="3 4" key="1">
    <citation type="submission" date="2017-09" db="EMBL/GenBank/DDBJ databases">
        <title>WGS assembly of Aquilegia coerulea Goldsmith.</title>
        <authorList>
            <person name="Hodges S."/>
            <person name="Kramer E."/>
            <person name="Nordborg M."/>
            <person name="Tomkins J."/>
            <person name="Borevitz J."/>
            <person name="Derieg N."/>
            <person name="Yan J."/>
            <person name="Mihaltcheva S."/>
            <person name="Hayes R.D."/>
            <person name="Rokhsar D."/>
        </authorList>
    </citation>
    <scope>NUCLEOTIDE SEQUENCE [LARGE SCALE GENOMIC DNA]</scope>
    <source>
        <strain evidence="4">cv. Goldsmith</strain>
    </source>
</reference>
<dbReference type="Pfam" id="PF03107">
    <property type="entry name" value="C1_2"/>
    <property type="match status" value="2"/>
</dbReference>
<dbReference type="OrthoDB" id="1877533at2759"/>
<organism evidence="3 4">
    <name type="scientific">Aquilegia coerulea</name>
    <name type="common">Rocky mountain columbine</name>
    <dbReference type="NCBI Taxonomy" id="218851"/>
    <lineage>
        <taxon>Eukaryota</taxon>
        <taxon>Viridiplantae</taxon>
        <taxon>Streptophyta</taxon>
        <taxon>Embryophyta</taxon>
        <taxon>Tracheophyta</taxon>
        <taxon>Spermatophyta</taxon>
        <taxon>Magnoliopsida</taxon>
        <taxon>Ranunculales</taxon>
        <taxon>Ranunculaceae</taxon>
        <taxon>Thalictroideae</taxon>
        <taxon>Aquilegia</taxon>
    </lineage>
</organism>
<dbReference type="STRING" id="218851.A0A2G5F7G3"/>
<dbReference type="FunCoup" id="A0A2G5F7G3">
    <property type="interactions" value="174"/>
</dbReference>
<feature type="domain" description="DC1" evidence="2">
    <location>
        <begin position="9"/>
        <end position="55"/>
    </location>
</feature>
<dbReference type="SUPFAM" id="SSF57889">
    <property type="entry name" value="Cysteine-rich domain"/>
    <property type="match status" value="1"/>
</dbReference>
<evidence type="ECO:0000313" key="4">
    <source>
        <dbReference type="Proteomes" id="UP000230069"/>
    </source>
</evidence>
<dbReference type="EMBL" id="KZ305019">
    <property type="protein sequence ID" value="PIA63934.1"/>
    <property type="molecule type" value="Genomic_DNA"/>
</dbReference>
<protein>
    <recommendedName>
        <fullName evidence="2">DC1 domain-containing protein</fullName>
    </recommendedName>
</protein>
<evidence type="ECO:0000313" key="3">
    <source>
        <dbReference type="EMBL" id="PIA63934.1"/>
    </source>
</evidence>
<dbReference type="PANTHER" id="PTHR46288:SF80">
    <property type="entry name" value="CYSTEINE_HISTIDINE-RICH C1 DOMAIN FAMILY PROTEIN"/>
    <property type="match status" value="1"/>
</dbReference>
<keyword evidence="1" id="KW-0677">Repeat</keyword>
<evidence type="ECO:0000256" key="1">
    <source>
        <dbReference type="ARBA" id="ARBA00022737"/>
    </source>
</evidence>
<evidence type="ECO:0000259" key="2">
    <source>
        <dbReference type="Pfam" id="PF03107"/>
    </source>
</evidence>
<dbReference type="InParanoid" id="A0A2G5F7G3"/>
<dbReference type="Proteomes" id="UP000230069">
    <property type="component" value="Unassembled WGS sequence"/>
</dbReference>
<gene>
    <name evidence="3" type="ORF">AQUCO_00201331v1</name>
</gene>
<feature type="domain" description="DC1" evidence="2">
    <location>
        <begin position="70"/>
        <end position="113"/>
    </location>
</feature>
<dbReference type="PANTHER" id="PTHR46288">
    <property type="entry name" value="PHORBOL-ESTER/DAG-TYPE DOMAIN-CONTAINING PROTEIN"/>
    <property type="match status" value="1"/>
</dbReference>
<proteinExistence type="predicted"/>
<dbReference type="AlphaFoldDB" id="A0A2G5F7G3"/>
<sequence>MIHAYIQHFSHEHPLEFFHFQDQALNLVLCSGCKLKPSKWIYICKACNYIIHIPCSKKPQLIHHPADPNHDLILLSQAAYPQGMFNSDACGHPGDGFCYHCSSCQIDLHILCASMPLSLTHHAHPHPLNLMFDSPYQTKKFYCDMPEDCANGRLSPVHQFQMSRPQTLLHYNSFPVANHHQFQQFGSTSHRPDYYINDPNDPNHHQFQQFGSTSHQPDYYVNDPKQAVQPTKSNMGIGHAATQGLVEGVAQQVAQNAVQSIVGGNDGGIGADVFTSVLGNLL</sequence>